<feature type="domain" description="TRASH" evidence="1">
    <location>
        <begin position="20"/>
        <end position="59"/>
    </location>
</feature>
<dbReference type="InterPro" id="IPR012348">
    <property type="entry name" value="RNR-like"/>
</dbReference>
<proteinExistence type="predicted"/>
<dbReference type="InterPro" id="IPR011017">
    <property type="entry name" value="TRASH_dom"/>
</dbReference>
<dbReference type="Gene3D" id="1.10.620.20">
    <property type="entry name" value="Ribonucleotide Reductase, subunit A"/>
    <property type="match status" value="1"/>
</dbReference>
<dbReference type="SUPFAM" id="SSF47240">
    <property type="entry name" value="Ferritin-like"/>
    <property type="match status" value="1"/>
</dbReference>
<organism evidence="2 3">
    <name type="scientific">Pseudodesulfovibrio cashew</name>
    <dbReference type="NCBI Taxonomy" id="2678688"/>
    <lineage>
        <taxon>Bacteria</taxon>
        <taxon>Pseudomonadati</taxon>
        <taxon>Thermodesulfobacteriota</taxon>
        <taxon>Desulfovibrionia</taxon>
        <taxon>Desulfovibrionales</taxon>
        <taxon>Desulfovibrionaceae</taxon>
    </lineage>
</organism>
<dbReference type="SMART" id="SM00746">
    <property type="entry name" value="TRASH"/>
    <property type="match status" value="1"/>
</dbReference>
<dbReference type="EMBL" id="CP046400">
    <property type="protein sequence ID" value="QGY41434.1"/>
    <property type="molecule type" value="Genomic_DNA"/>
</dbReference>
<dbReference type="Pfam" id="PF04945">
    <property type="entry name" value="YHS"/>
    <property type="match status" value="1"/>
</dbReference>
<evidence type="ECO:0000313" key="2">
    <source>
        <dbReference type="EMBL" id="QGY41434.1"/>
    </source>
</evidence>
<evidence type="ECO:0000313" key="3">
    <source>
        <dbReference type="Proteomes" id="UP000428328"/>
    </source>
</evidence>
<dbReference type="KEGG" id="psel:GM415_15345"/>
<gene>
    <name evidence="2" type="ORF">GM415_15345</name>
</gene>
<sequence>MGGCCDQGYKPKEAENVAKDPVCGMKVDCGKKDALKINHDGQDIFFCSTACMTKFINDPGAYCNPKKSLFCFFKRH</sequence>
<name>A0A6I6JUP5_9BACT</name>
<dbReference type="AlphaFoldDB" id="A0A6I6JUP5"/>
<dbReference type="GO" id="GO:0016491">
    <property type="term" value="F:oxidoreductase activity"/>
    <property type="evidence" value="ECO:0007669"/>
    <property type="project" value="InterPro"/>
</dbReference>
<dbReference type="InterPro" id="IPR009078">
    <property type="entry name" value="Ferritin-like_SF"/>
</dbReference>
<accession>A0A6I6JUP5</accession>
<dbReference type="InterPro" id="IPR007029">
    <property type="entry name" value="YHS_dom"/>
</dbReference>
<evidence type="ECO:0000259" key="1">
    <source>
        <dbReference type="SMART" id="SM00746"/>
    </source>
</evidence>
<keyword evidence="3" id="KW-1185">Reference proteome</keyword>
<reference evidence="2 3" key="1">
    <citation type="submission" date="2019-11" db="EMBL/GenBank/DDBJ databases">
        <authorList>
            <person name="Zheng R.K."/>
            <person name="Sun C.M."/>
        </authorList>
    </citation>
    <scope>NUCLEOTIDE SEQUENCE [LARGE SCALE GENOMIC DNA]</scope>
    <source>
        <strain evidence="2 3">SRB007</strain>
    </source>
</reference>
<protein>
    <submittedName>
        <fullName evidence="2">YHS domain-containing protein</fullName>
    </submittedName>
</protein>
<dbReference type="Proteomes" id="UP000428328">
    <property type="component" value="Chromosome"/>
</dbReference>
<dbReference type="RefSeq" id="WP_158949708.1">
    <property type="nucleotide sequence ID" value="NZ_CP046400.1"/>
</dbReference>